<keyword evidence="2" id="KW-1185">Reference proteome</keyword>
<evidence type="ECO:0000313" key="1">
    <source>
        <dbReference type="EMBL" id="KKJ75417.1"/>
    </source>
</evidence>
<dbReference type="STRING" id="1549748.WH95_18420"/>
<protein>
    <submittedName>
        <fullName evidence="1">Uncharacterized protein</fullName>
    </submittedName>
</protein>
<gene>
    <name evidence="1" type="ORF">WH95_18420</name>
</gene>
<dbReference type="Proteomes" id="UP000034491">
    <property type="component" value="Unassembled WGS sequence"/>
</dbReference>
<accession>A0A0M2R0J9</accession>
<sequence>MRNDANCIRPTLDTIAAAMFRLQDLEASSRDIADHVTANVARMEIKRLSECEGRLMRHAAELPGFFGVS</sequence>
<comment type="caution">
    <text evidence="1">The sequence shown here is derived from an EMBL/GenBank/DDBJ whole genome shotgun (WGS) entry which is preliminary data.</text>
</comment>
<reference evidence="1 2" key="1">
    <citation type="submission" date="2015-03" db="EMBL/GenBank/DDBJ databases">
        <title>Genome sequence of Kiloniella sp. P1-1, isolated from the gut microflora of Pacific white shrimp, Penaeus vannamei.</title>
        <authorList>
            <person name="Shao Z."/>
            <person name="Wang L."/>
            <person name="Li X."/>
        </authorList>
    </citation>
    <scope>NUCLEOTIDE SEQUENCE [LARGE SCALE GENOMIC DNA]</scope>
    <source>
        <strain evidence="1 2">P1-1</strain>
    </source>
</reference>
<dbReference type="EMBL" id="LANI01000032">
    <property type="protein sequence ID" value="KKJ75417.1"/>
    <property type="molecule type" value="Genomic_DNA"/>
</dbReference>
<dbReference type="AlphaFoldDB" id="A0A0M2R0J9"/>
<proteinExistence type="predicted"/>
<evidence type="ECO:0000313" key="2">
    <source>
        <dbReference type="Proteomes" id="UP000034491"/>
    </source>
</evidence>
<organism evidence="1 2">
    <name type="scientific">Kiloniella litopenaei</name>
    <dbReference type="NCBI Taxonomy" id="1549748"/>
    <lineage>
        <taxon>Bacteria</taxon>
        <taxon>Pseudomonadati</taxon>
        <taxon>Pseudomonadota</taxon>
        <taxon>Alphaproteobacteria</taxon>
        <taxon>Rhodospirillales</taxon>
        <taxon>Kiloniellaceae</taxon>
        <taxon>Kiloniella</taxon>
    </lineage>
</organism>
<name>A0A0M2R0J9_9PROT</name>